<protein>
    <submittedName>
        <fullName evidence="10">L,D-transpeptidase family protein</fullName>
    </submittedName>
</protein>
<keyword evidence="6 7" id="KW-0961">Cell wall biogenesis/degradation</keyword>
<dbReference type="GO" id="GO:0016740">
    <property type="term" value="F:transferase activity"/>
    <property type="evidence" value="ECO:0007669"/>
    <property type="project" value="UniProtKB-KW"/>
</dbReference>
<evidence type="ECO:0000313" key="10">
    <source>
        <dbReference type="EMBL" id="MBJ7543898.1"/>
    </source>
</evidence>
<comment type="caution">
    <text evidence="10">The sequence shown here is derived from an EMBL/GenBank/DDBJ whole genome shotgun (WGS) entry which is preliminary data.</text>
</comment>
<evidence type="ECO:0000256" key="6">
    <source>
        <dbReference type="ARBA" id="ARBA00023316"/>
    </source>
</evidence>
<proteinExistence type="inferred from homology"/>
<evidence type="ECO:0000313" key="11">
    <source>
        <dbReference type="Proteomes" id="UP000623250"/>
    </source>
</evidence>
<dbReference type="GO" id="GO:0009252">
    <property type="term" value="P:peptidoglycan biosynthetic process"/>
    <property type="evidence" value="ECO:0007669"/>
    <property type="project" value="UniProtKB-UniPathway"/>
</dbReference>
<organism evidence="10 11">
    <name type="scientific">Rhodomicrobium udaipurense</name>
    <dbReference type="NCBI Taxonomy" id="1202716"/>
    <lineage>
        <taxon>Bacteria</taxon>
        <taxon>Pseudomonadati</taxon>
        <taxon>Pseudomonadota</taxon>
        <taxon>Alphaproteobacteria</taxon>
        <taxon>Hyphomicrobiales</taxon>
        <taxon>Hyphomicrobiaceae</taxon>
        <taxon>Rhodomicrobium</taxon>
    </lineage>
</organism>
<gene>
    <name evidence="10" type="ORF">JDN41_10020</name>
</gene>
<keyword evidence="4 7" id="KW-0133">Cell shape</keyword>
<feature type="active site" description="Proton donor/acceptor" evidence="7">
    <location>
        <position position="99"/>
    </location>
</feature>
<dbReference type="PROSITE" id="PS52029">
    <property type="entry name" value="LD_TPASE"/>
    <property type="match status" value="1"/>
</dbReference>
<comment type="pathway">
    <text evidence="1 7">Cell wall biogenesis; peptidoglycan biosynthesis.</text>
</comment>
<evidence type="ECO:0000256" key="2">
    <source>
        <dbReference type="ARBA" id="ARBA00005992"/>
    </source>
</evidence>
<feature type="region of interest" description="Disordered" evidence="8">
    <location>
        <begin position="204"/>
        <end position="244"/>
    </location>
</feature>
<comment type="similarity">
    <text evidence="2">Belongs to the YkuD family.</text>
</comment>
<accession>A0A8I1KLR1</accession>
<dbReference type="SUPFAM" id="SSF141523">
    <property type="entry name" value="L,D-transpeptidase catalytic domain-like"/>
    <property type="match status" value="1"/>
</dbReference>
<sequence>MKLGSPVFIRIYKQSSTLELWVEKGPRYELFKTYGICKFAGGLGPKMYEGDRQSPEGLYRVEWDDMIGPNPRWHRAMNINYPNAFDKMNGRSGSSILIHGKCSSTGCFAIQDVNVEEVYDAVRAALRGGQSHVPVLALPFRFAKYAPELDDTRKLNEFWSDLRRADLLFDRDRLPPMAYVCDNRYYFADRRGDKARHAVQLPGCKPLEKQRPAPRQDEASNASDNIKPVGIDQQPKPEAPAAMPTMPTLHKVSNENGQRGSHVLKAAISSKICPLKFPHCKQHASAHVRFAKLTIKAGAEKTER</sequence>
<feature type="active site" description="Nucleophile" evidence="7">
    <location>
        <position position="107"/>
    </location>
</feature>
<evidence type="ECO:0000256" key="8">
    <source>
        <dbReference type="SAM" id="MobiDB-lite"/>
    </source>
</evidence>
<evidence type="ECO:0000259" key="9">
    <source>
        <dbReference type="PROSITE" id="PS52029"/>
    </source>
</evidence>
<evidence type="ECO:0000256" key="3">
    <source>
        <dbReference type="ARBA" id="ARBA00022679"/>
    </source>
</evidence>
<keyword evidence="3" id="KW-0808">Transferase</keyword>
<dbReference type="EMBL" id="JAEMUK010000019">
    <property type="protein sequence ID" value="MBJ7543898.1"/>
    <property type="molecule type" value="Genomic_DNA"/>
</dbReference>
<dbReference type="PANTHER" id="PTHR36699:SF1">
    <property type="entry name" value="L,D-TRANSPEPTIDASE YAFK-RELATED"/>
    <property type="match status" value="1"/>
</dbReference>
<dbReference type="UniPathway" id="UPA00219"/>
<dbReference type="InterPro" id="IPR038063">
    <property type="entry name" value="Transpep_catalytic_dom"/>
</dbReference>
<dbReference type="GO" id="GO:0004180">
    <property type="term" value="F:carboxypeptidase activity"/>
    <property type="evidence" value="ECO:0007669"/>
    <property type="project" value="UniProtKB-ARBA"/>
</dbReference>
<dbReference type="PANTHER" id="PTHR36699">
    <property type="entry name" value="LD-TRANSPEPTIDASE"/>
    <property type="match status" value="1"/>
</dbReference>
<evidence type="ECO:0000256" key="4">
    <source>
        <dbReference type="ARBA" id="ARBA00022960"/>
    </source>
</evidence>
<dbReference type="Proteomes" id="UP000623250">
    <property type="component" value="Unassembled WGS sequence"/>
</dbReference>
<evidence type="ECO:0000256" key="5">
    <source>
        <dbReference type="ARBA" id="ARBA00022984"/>
    </source>
</evidence>
<dbReference type="Pfam" id="PF03734">
    <property type="entry name" value="YkuD"/>
    <property type="match status" value="1"/>
</dbReference>
<dbReference type="InterPro" id="IPR005490">
    <property type="entry name" value="LD_TPept_cat_dom"/>
</dbReference>
<evidence type="ECO:0000256" key="1">
    <source>
        <dbReference type="ARBA" id="ARBA00004752"/>
    </source>
</evidence>
<dbReference type="GO" id="GO:0008360">
    <property type="term" value="P:regulation of cell shape"/>
    <property type="evidence" value="ECO:0007669"/>
    <property type="project" value="UniProtKB-UniRule"/>
</dbReference>
<feature type="domain" description="L,D-TPase catalytic" evidence="9">
    <location>
        <begin position="7"/>
        <end position="136"/>
    </location>
</feature>
<evidence type="ECO:0000256" key="7">
    <source>
        <dbReference type="PROSITE-ProRule" id="PRU01373"/>
    </source>
</evidence>
<keyword evidence="5 7" id="KW-0573">Peptidoglycan synthesis</keyword>
<keyword evidence="11" id="KW-1185">Reference proteome</keyword>
<reference evidence="10 11" key="1">
    <citation type="submission" date="2020-12" db="EMBL/GenBank/DDBJ databases">
        <title>Revised draft genomes of Rhodomicrobium vannielii ATCC 17100 and Rhodomicrobium udaipurense JA643.</title>
        <authorList>
            <person name="Conners E.M."/>
            <person name="Davenport E.J."/>
            <person name="Bose A."/>
        </authorList>
    </citation>
    <scope>NUCLEOTIDE SEQUENCE [LARGE SCALE GENOMIC DNA]</scope>
    <source>
        <strain evidence="10 11">JA643</strain>
    </source>
</reference>
<feature type="compositionally biased region" description="Basic and acidic residues" evidence="8">
    <location>
        <begin position="206"/>
        <end position="218"/>
    </location>
</feature>
<name>A0A8I1KLR1_9HYPH</name>
<dbReference type="AlphaFoldDB" id="A0A8I1KLR1"/>
<dbReference type="RefSeq" id="WP_162173142.1">
    <property type="nucleotide sequence ID" value="NZ_JAEMUK010000019.1"/>
</dbReference>
<dbReference type="GO" id="GO:0071555">
    <property type="term" value="P:cell wall organization"/>
    <property type="evidence" value="ECO:0007669"/>
    <property type="project" value="UniProtKB-UniRule"/>
</dbReference>